<sequence length="105" mass="12657">MEKRRVVIDRLLGKVDIFYVAGPNFEPDATYYNYEEAPNPEAQRYYDMLKFCDWFDLSLHRSLKIYDKYKLVTLHIKRKYAGRYDPFILSQQAKQVTYVPYPTTK</sequence>
<comment type="caution">
    <text evidence="1">The sequence shown here is derived from an EMBL/GenBank/DDBJ whole genome shotgun (WGS) entry which is preliminary data.</text>
</comment>
<keyword evidence="2" id="KW-1185">Reference proteome</keyword>
<dbReference type="Proteomes" id="UP001060085">
    <property type="component" value="Linkage Group LG01"/>
</dbReference>
<evidence type="ECO:0000313" key="2">
    <source>
        <dbReference type="Proteomes" id="UP001060085"/>
    </source>
</evidence>
<proteinExistence type="predicted"/>
<dbReference type="EMBL" id="CM044701">
    <property type="protein sequence ID" value="KAI5680992.1"/>
    <property type="molecule type" value="Genomic_DNA"/>
</dbReference>
<accession>A0ACC0C7S4</accession>
<reference evidence="2" key="1">
    <citation type="journal article" date="2023" name="Nat. Plants">
        <title>Single-cell RNA sequencing provides a high-resolution roadmap for understanding the multicellular compartmentation of specialized metabolism.</title>
        <authorList>
            <person name="Sun S."/>
            <person name="Shen X."/>
            <person name="Li Y."/>
            <person name="Li Y."/>
            <person name="Wang S."/>
            <person name="Li R."/>
            <person name="Zhang H."/>
            <person name="Shen G."/>
            <person name="Guo B."/>
            <person name="Wei J."/>
            <person name="Xu J."/>
            <person name="St-Pierre B."/>
            <person name="Chen S."/>
            <person name="Sun C."/>
        </authorList>
    </citation>
    <scope>NUCLEOTIDE SEQUENCE [LARGE SCALE GENOMIC DNA]</scope>
</reference>
<protein>
    <submittedName>
        <fullName evidence="1">Uncharacterized protein</fullName>
    </submittedName>
</protein>
<name>A0ACC0C7S4_CATRO</name>
<evidence type="ECO:0000313" key="1">
    <source>
        <dbReference type="EMBL" id="KAI5680992.1"/>
    </source>
</evidence>
<organism evidence="1 2">
    <name type="scientific">Catharanthus roseus</name>
    <name type="common">Madagascar periwinkle</name>
    <name type="synonym">Vinca rosea</name>
    <dbReference type="NCBI Taxonomy" id="4058"/>
    <lineage>
        <taxon>Eukaryota</taxon>
        <taxon>Viridiplantae</taxon>
        <taxon>Streptophyta</taxon>
        <taxon>Embryophyta</taxon>
        <taxon>Tracheophyta</taxon>
        <taxon>Spermatophyta</taxon>
        <taxon>Magnoliopsida</taxon>
        <taxon>eudicotyledons</taxon>
        <taxon>Gunneridae</taxon>
        <taxon>Pentapetalae</taxon>
        <taxon>asterids</taxon>
        <taxon>lamiids</taxon>
        <taxon>Gentianales</taxon>
        <taxon>Apocynaceae</taxon>
        <taxon>Rauvolfioideae</taxon>
        <taxon>Vinceae</taxon>
        <taxon>Catharanthinae</taxon>
        <taxon>Catharanthus</taxon>
    </lineage>
</organism>
<gene>
    <name evidence="1" type="ORF">M9H77_02219</name>
</gene>